<dbReference type="AlphaFoldDB" id="A0A0W8F3I4"/>
<dbReference type="EMBL" id="LNQE01001583">
    <property type="protein sequence ID" value="KUG15138.1"/>
    <property type="molecule type" value="Genomic_DNA"/>
</dbReference>
<comment type="caution">
    <text evidence="2">The sequence shown here is derived from an EMBL/GenBank/DDBJ whole genome shotgun (WGS) entry which is preliminary data.</text>
</comment>
<evidence type="ECO:0000256" key="1">
    <source>
        <dbReference type="SAM" id="Phobius"/>
    </source>
</evidence>
<organism evidence="2">
    <name type="scientific">hydrocarbon metagenome</name>
    <dbReference type="NCBI Taxonomy" id="938273"/>
    <lineage>
        <taxon>unclassified sequences</taxon>
        <taxon>metagenomes</taxon>
        <taxon>ecological metagenomes</taxon>
    </lineage>
</organism>
<sequence length="38" mass="4192">MSAGMENACINLMVITHQPISLILFLELFSLVYECCSG</sequence>
<name>A0A0W8F3I4_9ZZZZ</name>
<reference evidence="2" key="1">
    <citation type="journal article" date="2015" name="Proc. Natl. Acad. Sci. U.S.A.">
        <title>Networks of energetic and metabolic interactions define dynamics in microbial communities.</title>
        <authorList>
            <person name="Embree M."/>
            <person name="Liu J.K."/>
            <person name="Al-Bassam M.M."/>
            <person name="Zengler K."/>
        </authorList>
    </citation>
    <scope>NUCLEOTIDE SEQUENCE</scope>
</reference>
<feature type="transmembrane region" description="Helical" evidence="1">
    <location>
        <begin position="12"/>
        <end position="33"/>
    </location>
</feature>
<protein>
    <submittedName>
        <fullName evidence="2">Uncharacterized protein</fullName>
    </submittedName>
</protein>
<proteinExistence type="predicted"/>
<keyword evidence="1" id="KW-1133">Transmembrane helix</keyword>
<evidence type="ECO:0000313" key="2">
    <source>
        <dbReference type="EMBL" id="KUG15138.1"/>
    </source>
</evidence>
<accession>A0A0W8F3I4</accession>
<gene>
    <name evidence="2" type="ORF">ASZ90_015210</name>
</gene>
<keyword evidence="1" id="KW-0472">Membrane</keyword>
<keyword evidence="1" id="KW-0812">Transmembrane</keyword>